<gene>
    <name evidence="7" type="ORF">A3D56_02285</name>
</gene>
<dbReference type="PANTHER" id="PTHR30093">
    <property type="entry name" value="GENERAL SECRETION PATHWAY PROTEIN G"/>
    <property type="match status" value="1"/>
</dbReference>
<dbReference type="EMBL" id="MHRP01000034">
    <property type="protein sequence ID" value="OHA26261.1"/>
    <property type="molecule type" value="Genomic_DNA"/>
</dbReference>
<dbReference type="GO" id="GO:0015627">
    <property type="term" value="C:type II protein secretion system complex"/>
    <property type="evidence" value="ECO:0007669"/>
    <property type="project" value="InterPro"/>
</dbReference>
<keyword evidence="2" id="KW-0488">Methylation</keyword>
<reference evidence="7 8" key="1">
    <citation type="journal article" date="2016" name="Nat. Commun.">
        <title>Thousands of microbial genomes shed light on interconnected biogeochemical processes in an aquifer system.</title>
        <authorList>
            <person name="Anantharaman K."/>
            <person name="Brown C.T."/>
            <person name="Hug L.A."/>
            <person name="Sharon I."/>
            <person name="Castelle C.J."/>
            <person name="Probst A.J."/>
            <person name="Thomas B.C."/>
            <person name="Singh A."/>
            <person name="Wilkins M.J."/>
            <person name="Karaoz U."/>
            <person name="Brodie E.L."/>
            <person name="Williams K.H."/>
            <person name="Hubbard S.S."/>
            <person name="Banfield J.F."/>
        </authorList>
    </citation>
    <scope>NUCLEOTIDE SEQUENCE [LARGE SCALE GENOMIC DNA]</scope>
</reference>
<name>A0A1G2MTC9_9BACT</name>
<dbReference type="InterPro" id="IPR012902">
    <property type="entry name" value="N_methyl_site"/>
</dbReference>
<dbReference type="Gene3D" id="3.30.700.10">
    <property type="entry name" value="Glycoprotein, Type 4 Pilin"/>
    <property type="match status" value="1"/>
</dbReference>
<dbReference type="GO" id="GO:0015628">
    <property type="term" value="P:protein secretion by the type II secretion system"/>
    <property type="evidence" value="ECO:0007669"/>
    <property type="project" value="InterPro"/>
</dbReference>
<comment type="subcellular location">
    <subcellularLocation>
        <location evidence="1">Membrane</location>
        <topology evidence="1">Single-pass membrane protein</topology>
    </subcellularLocation>
</comment>
<comment type="caution">
    <text evidence="7">The sequence shown here is derived from an EMBL/GenBank/DDBJ whole genome shotgun (WGS) entry which is preliminary data.</text>
</comment>
<dbReference type="InterPro" id="IPR045584">
    <property type="entry name" value="Pilin-like"/>
</dbReference>
<evidence type="ECO:0000313" key="8">
    <source>
        <dbReference type="Proteomes" id="UP000177943"/>
    </source>
</evidence>
<evidence type="ECO:0000256" key="1">
    <source>
        <dbReference type="ARBA" id="ARBA00004167"/>
    </source>
</evidence>
<dbReference type="PANTHER" id="PTHR30093:SF44">
    <property type="entry name" value="TYPE II SECRETION SYSTEM CORE PROTEIN G"/>
    <property type="match status" value="1"/>
</dbReference>
<accession>A0A1G2MTC9</accession>
<dbReference type="SUPFAM" id="SSF54523">
    <property type="entry name" value="Pili subunits"/>
    <property type="match status" value="1"/>
</dbReference>
<sequence>MTLKSKGFTLIELLVVIAIIGILTSVVLASLNQARNRAGDAAVKANLSNVRAQAELIYDSDGDYDAVCAANSIAQNTTIAQAITSSFNANGSITLTCGKPASGAAANWAIAATLKTGAFWCVDSTGVSRGANSAGTTYTAQTGAAATAALVDGADVSCN</sequence>
<keyword evidence="3 6" id="KW-0812">Transmembrane</keyword>
<evidence type="ECO:0008006" key="9">
    <source>
        <dbReference type="Google" id="ProtNLM"/>
    </source>
</evidence>
<evidence type="ECO:0000256" key="5">
    <source>
        <dbReference type="ARBA" id="ARBA00023136"/>
    </source>
</evidence>
<dbReference type="Pfam" id="PF07963">
    <property type="entry name" value="N_methyl"/>
    <property type="match status" value="1"/>
</dbReference>
<dbReference type="GO" id="GO:0016020">
    <property type="term" value="C:membrane"/>
    <property type="evidence" value="ECO:0007669"/>
    <property type="project" value="UniProtKB-SubCell"/>
</dbReference>
<dbReference type="PRINTS" id="PR00885">
    <property type="entry name" value="BCTERIALGSPH"/>
</dbReference>
<keyword evidence="5 6" id="KW-0472">Membrane</keyword>
<keyword evidence="4 6" id="KW-1133">Transmembrane helix</keyword>
<dbReference type="AlphaFoldDB" id="A0A1G2MTC9"/>
<evidence type="ECO:0000313" key="7">
    <source>
        <dbReference type="EMBL" id="OHA26261.1"/>
    </source>
</evidence>
<evidence type="ECO:0000256" key="2">
    <source>
        <dbReference type="ARBA" id="ARBA00022481"/>
    </source>
</evidence>
<proteinExistence type="predicted"/>
<dbReference type="Proteomes" id="UP000177943">
    <property type="component" value="Unassembled WGS sequence"/>
</dbReference>
<organism evidence="7 8">
    <name type="scientific">Candidatus Taylorbacteria bacterium RIFCSPHIGHO2_02_FULL_45_35</name>
    <dbReference type="NCBI Taxonomy" id="1802311"/>
    <lineage>
        <taxon>Bacteria</taxon>
        <taxon>Candidatus Tayloriibacteriota</taxon>
    </lineage>
</organism>
<dbReference type="NCBIfam" id="TIGR02532">
    <property type="entry name" value="IV_pilin_GFxxxE"/>
    <property type="match status" value="1"/>
</dbReference>
<evidence type="ECO:0000256" key="4">
    <source>
        <dbReference type="ARBA" id="ARBA00022989"/>
    </source>
</evidence>
<evidence type="ECO:0000256" key="6">
    <source>
        <dbReference type="SAM" id="Phobius"/>
    </source>
</evidence>
<feature type="transmembrane region" description="Helical" evidence="6">
    <location>
        <begin position="7"/>
        <end position="31"/>
    </location>
</feature>
<protein>
    <recommendedName>
        <fullName evidence="9">Prepilin-type N-terminal cleavage/methylation domain-containing protein</fullName>
    </recommendedName>
</protein>
<evidence type="ECO:0000256" key="3">
    <source>
        <dbReference type="ARBA" id="ARBA00022692"/>
    </source>
</evidence>
<dbReference type="PROSITE" id="PS00409">
    <property type="entry name" value="PROKAR_NTER_METHYL"/>
    <property type="match status" value="1"/>
</dbReference>
<dbReference type="InterPro" id="IPR002416">
    <property type="entry name" value="T2SS_protein-GspH"/>
</dbReference>